<dbReference type="InterPro" id="IPR036249">
    <property type="entry name" value="Thioredoxin-like_sf"/>
</dbReference>
<dbReference type="GO" id="GO:0005212">
    <property type="term" value="F:structural constituent of eye lens"/>
    <property type="evidence" value="ECO:0007669"/>
    <property type="project" value="UniProtKB-KW"/>
</dbReference>
<dbReference type="CDD" id="cd03192">
    <property type="entry name" value="GST_C_Sigma_like"/>
    <property type="match status" value="1"/>
</dbReference>
<sequence length="202" mass="22861">MANSKIKLTYFDLDGRAELTRLVLTLAGKAFEDIRISREEWPKLMPTTPFGQIPVVDIDGEVFTQSFAIAQYFAREFNLYGKTNLDGLEIDQISQLTMDFYKELAKVFLEQDPVKKVEVAAKVEAEETPKYIDHFEKLLQKNGGKHFVGDNYTLADLVAYDLVTGFFSPFLGDCLGKAPLLKALVEKIGSIDVIRAFKEKHK</sequence>
<dbReference type="PROSITE" id="PS50405">
    <property type="entry name" value="GST_CTER"/>
    <property type="match status" value="1"/>
</dbReference>
<dbReference type="InterPro" id="IPR040079">
    <property type="entry name" value="Glutathione_S-Trfase"/>
</dbReference>
<dbReference type="PROSITE" id="PS50404">
    <property type="entry name" value="GST_NTER"/>
    <property type="match status" value="1"/>
</dbReference>
<accession>A0A0B7A2B8</accession>
<dbReference type="Gene3D" id="3.40.30.10">
    <property type="entry name" value="Glutaredoxin"/>
    <property type="match status" value="1"/>
</dbReference>
<dbReference type="GO" id="GO:0006749">
    <property type="term" value="P:glutathione metabolic process"/>
    <property type="evidence" value="ECO:0007669"/>
    <property type="project" value="TreeGrafter"/>
</dbReference>
<reference evidence="6" key="1">
    <citation type="submission" date="2014-12" db="EMBL/GenBank/DDBJ databases">
        <title>Insight into the proteome of Arion vulgaris.</title>
        <authorList>
            <person name="Aradska J."/>
            <person name="Bulat T."/>
            <person name="Smidak R."/>
            <person name="Sarate P."/>
            <person name="Gangsoo J."/>
            <person name="Sialana F."/>
            <person name="Bilban M."/>
            <person name="Lubec G."/>
        </authorList>
    </citation>
    <scope>NUCLEOTIDE SEQUENCE</scope>
    <source>
        <tissue evidence="6">Skin</tissue>
    </source>
</reference>
<feature type="domain" description="GST N-terminal" evidence="4">
    <location>
        <begin position="4"/>
        <end position="81"/>
    </location>
</feature>
<gene>
    <name evidence="6" type="primary">ORF93840</name>
</gene>
<name>A0A0B7A2B8_9EUPU</name>
<dbReference type="EMBL" id="HACG01028199">
    <property type="protein sequence ID" value="CEK75064.1"/>
    <property type="molecule type" value="Transcribed_RNA"/>
</dbReference>
<dbReference type="Pfam" id="PF14497">
    <property type="entry name" value="GST_C_3"/>
    <property type="match status" value="1"/>
</dbReference>
<evidence type="ECO:0000256" key="3">
    <source>
        <dbReference type="ARBA" id="ARBA00049616"/>
    </source>
</evidence>
<dbReference type="GO" id="GO:0004364">
    <property type="term" value="F:glutathione transferase activity"/>
    <property type="evidence" value="ECO:0007669"/>
    <property type="project" value="TreeGrafter"/>
</dbReference>
<dbReference type="InterPro" id="IPR004045">
    <property type="entry name" value="Glutathione_S-Trfase_N"/>
</dbReference>
<protein>
    <recommendedName>
        <fullName evidence="7">Glutathione transferase</fullName>
    </recommendedName>
</protein>
<organism evidence="6">
    <name type="scientific">Arion vulgaris</name>
    <dbReference type="NCBI Taxonomy" id="1028688"/>
    <lineage>
        <taxon>Eukaryota</taxon>
        <taxon>Metazoa</taxon>
        <taxon>Spiralia</taxon>
        <taxon>Lophotrochozoa</taxon>
        <taxon>Mollusca</taxon>
        <taxon>Gastropoda</taxon>
        <taxon>Heterobranchia</taxon>
        <taxon>Euthyneura</taxon>
        <taxon>Panpulmonata</taxon>
        <taxon>Eupulmonata</taxon>
        <taxon>Stylommatophora</taxon>
        <taxon>Helicina</taxon>
        <taxon>Arionoidea</taxon>
        <taxon>Arionidae</taxon>
        <taxon>Arion</taxon>
    </lineage>
</organism>
<evidence type="ECO:0000313" key="6">
    <source>
        <dbReference type="EMBL" id="CEK75064.1"/>
    </source>
</evidence>
<dbReference type="FunFam" id="3.40.30.10:FF:000035">
    <property type="entry name" value="hematopoietic prostaglandin D synthase"/>
    <property type="match status" value="1"/>
</dbReference>
<dbReference type="InterPro" id="IPR036282">
    <property type="entry name" value="Glutathione-S-Trfase_C_sf"/>
</dbReference>
<dbReference type="SFLD" id="SFLDG00363">
    <property type="entry name" value="AMPS_(cytGST):_Alpha-__Mu-__Pi"/>
    <property type="match status" value="1"/>
</dbReference>
<dbReference type="Pfam" id="PF02798">
    <property type="entry name" value="GST_N"/>
    <property type="match status" value="1"/>
</dbReference>
<evidence type="ECO:0000259" key="5">
    <source>
        <dbReference type="PROSITE" id="PS50405"/>
    </source>
</evidence>
<dbReference type="SUPFAM" id="SSF52833">
    <property type="entry name" value="Thioredoxin-like"/>
    <property type="match status" value="1"/>
</dbReference>
<dbReference type="SFLD" id="SFLDG01205">
    <property type="entry name" value="AMPS.1"/>
    <property type="match status" value="1"/>
</dbReference>
<dbReference type="InterPro" id="IPR050213">
    <property type="entry name" value="GST_superfamily"/>
</dbReference>
<dbReference type="InterPro" id="IPR010987">
    <property type="entry name" value="Glutathione-S-Trfase_C-like"/>
</dbReference>
<keyword evidence="2" id="KW-0273">Eye lens protein</keyword>
<dbReference type="PANTHER" id="PTHR11571">
    <property type="entry name" value="GLUTATHIONE S-TRANSFERASE"/>
    <property type="match status" value="1"/>
</dbReference>
<evidence type="ECO:0000259" key="4">
    <source>
        <dbReference type="PROSITE" id="PS50404"/>
    </source>
</evidence>
<dbReference type="FunFam" id="1.20.1050.10:FF:000030">
    <property type="entry name" value="Glutathione S-transferase S1"/>
    <property type="match status" value="1"/>
</dbReference>
<feature type="domain" description="GST C-terminal" evidence="5">
    <location>
        <begin position="83"/>
        <end position="202"/>
    </location>
</feature>
<evidence type="ECO:0008006" key="7">
    <source>
        <dbReference type="Google" id="ProtNLM"/>
    </source>
</evidence>
<dbReference type="SUPFAM" id="SSF47616">
    <property type="entry name" value="GST C-terminal domain-like"/>
    <property type="match status" value="1"/>
</dbReference>
<dbReference type="PANTHER" id="PTHR11571:SF150">
    <property type="entry name" value="GLUTATHIONE S-TRANSFERASE"/>
    <property type="match status" value="1"/>
</dbReference>
<evidence type="ECO:0000256" key="2">
    <source>
        <dbReference type="ARBA" id="ARBA00022613"/>
    </source>
</evidence>
<evidence type="ECO:0000256" key="1">
    <source>
        <dbReference type="ARBA" id="ARBA00007409"/>
    </source>
</evidence>
<comment type="similarity">
    <text evidence="1">Belongs to the GST superfamily.</text>
</comment>
<dbReference type="Gene3D" id="1.20.1050.10">
    <property type="match status" value="1"/>
</dbReference>
<comment type="function">
    <text evidence="3">S-crystallins are structural components of squids and octopi eye lens. Contains relatively little if any GST activity.</text>
</comment>
<proteinExistence type="inferred from homology"/>
<dbReference type="InterPro" id="IPR004046">
    <property type="entry name" value="GST_C"/>
</dbReference>
<dbReference type="AlphaFoldDB" id="A0A0B7A2B8"/>
<dbReference type="CDD" id="cd03039">
    <property type="entry name" value="GST_N_Sigma_like"/>
    <property type="match status" value="1"/>
</dbReference>
<dbReference type="SFLD" id="SFLDS00019">
    <property type="entry name" value="Glutathione_Transferase_(cytos"/>
    <property type="match status" value="1"/>
</dbReference>